<sequence length="267" mass="29872">MDPFTALGLAAAIIQFVEFGAKLVSNSREIYVSTDGRTKEHETLDEICSDLRFLVDDIDEAADLAGEPTKRIDEEVALRKLAEKCRNTALELQSLLKSLYCTPGGRVASLKQALRAAWGKRKVDDVEARLKEYRQELMTHLVAITSNQQSSVLRELRTLKEATLSMQSNHSDVSFQQTFLRGLYFRSMPARHHGIAEAHQKTFNWVFGRTGLQRAAAVHVSNLTDWLELGKGIYWISGKAGSGKSTLMKHLGDHSRTAELLSTWAEP</sequence>
<keyword evidence="1" id="KW-0677">Repeat</keyword>
<evidence type="ECO:0000259" key="2">
    <source>
        <dbReference type="Pfam" id="PF24883"/>
    </source>
</evidence>
<dbReference type="RefSeq" id="XP_060444226.1">
    <property type="nucleotide sequence ID" value="XM_060592535.1"/>
</dbReference>
<dbReference type="PANTHER" id="PTHR10039:SF5">
    <property type="entry name" value="NACHT DOMAIN-CONTAINING PROTEIN"/>
    <property type="match status" value="1"/>
</dbReference>
<dbReference type="GeneID" id="85477397"/>
<dbReference type="Proteomes" id="UP001243989">
    <property type="component" value="Unassembled WGS sequence"/>
</dbReference>
<accession>A0AAJ0EE41</accession>
<dbReference type="PANTHER" id="PTHR10039">
    <property type="entry name" value="AMELOGENIN"/>
    <property type="match status" value="1"/>
</dbReference>
<gene>
    <name evidence="3" type="ORF">BDP81DRAFT_450488</name>
</gene>
<proteinExistence type="predicted"/>
<evidence type="ECO:0000256" key="1">
    <source>
        <dbReference type="ARBA" id="ARBA00022737"/>
    </source>
</evidence>
<dbReference type="EMBL" id="JAHMHQ010000012">
    <property type="protein sequence ID" value="KAK1635619.1"/>
    <property type="molecule type" value="Genomic_DNA"/>
</dbReference>
<dbReference type="InterPro" id="IPR027417">
    <property type="entry name" value="P-loop_NTPase"/>
</dbReference>
<organism evidence="3 4">
    <name type="scientific">Colletotrichum phormii</name>
    <dbReference type="NCBI Taxonomy" id="359342"/>
    <lineage>
        <taxon>Eukaryota</taxon>
        <taxon>Fungi</taxon>
        <taxon>Dikarya</taxon>
        <taxon>Ascomycota</taxon>
        <taxon>Pezizomycotina</taxon>
        <taxon>Sordariomycetes</taxon>
        <taxon>Hypocreomycetidae</taxon>
        <taxon>Glomerellales</taxon>
        <taxon>Glomerellaceae</taxon>
        <taxon>Colletotrichum</taxon>
        <taxon>Colletotrichum acutatum species complex</taxon>
    </lineage>
</organism>
<reference evidence="3" key="1">
    <citation type="submission" date="2021-06" db="EMBL/GenBank/DDBJ databases">
        <title>Comparative genomics, transcriptomics and evolutionary studies reveal genomic signatures of adaptation to plant cell wall in hemibiotrophic fungi.</title>
        <authorList>
            <consortium name="DOE Joint Genome Institute"/>
            <person name="Baroncelli R."/>
            <person name="Diaz J.F."/>
            <person name="Benocci T."/>
            <person name="Peng M."/>
            <person name="Battaglia E."/>
            <person name="Haridas S."/>
            <person name="Andreopoulos W."/>
            <person name="Labutti K."/>
            <person name="Pangilinan J."/>
            <person name="Floch G.L."/>
            <person name="Makela M.R."/>
            <person name="Henrissat B."/>
            <person name="Grigoriev I.V."/>
            <person name="Crouch J.A."/>
            <person name="De Vries R.P."/>
            <person name="Sukno S.A."/>
            <person name="Thon M.R."/>
        </authorList>
    </citation>
    <scope>NUCLEOTIDE SEQUENCE</scope>
    <source>
        <strain evidence="3">CBS 102054</strain>
    </source>
</reference>
<dbReference type="Pfam" id="PF24883">
    <property type="entry name" value="NPHP3_N"/>
    <property type="match status" value="1"/>
</dbReference>
<dbReference type="SUPFAM" id="SSF52540">
    <property type="entry name" value="P-loop containing nucleoside triphosphate hydrolases"/>
    <property type="match status" value="1"/>
</dbReference>
<feature type="domain" description="Nephrocystin 3-like N-terminal" evidence="2">
    <location>
        <begin position="222"/>
        <end position="257"/>
    </location>
</feature>
<name>A0AAJ0EE41_9PEZI</name>
<keyword evidence="4" id="KW-1185">Reference proteome</keyword>
<comment type="caution">
    <text evidence="3">The sequence shown here is derived from an EMBL/GenBank/DDBJ whole genome shotgun (WGS) entry which is preliminary data.</text>
</comment>
<evidence type="ECO:0000313" key="4">
    <source>
        <dbReference type="Proteomes" id="UP001243989"/>
    </source>
</evidence>
<dbReference type="AlphaFoldDB" id="A0AAJ0EE41"/>
<protein>
    <recommendedName>
        <fullName evidence="2">Nephrocystin 3-like N-terminal domain-containing protein</fullName>
    </recommendedName>
</protein>
<evidence type="ECO:0000313" key="3">
    <source>
        <dbReference type="EMBL" id="KAK1635619.1"/>
    </source>
</evidence>
<dbReference type="InterPro" id="IPR056884">
    <property type="entry name" value="NPHP3-like_N"/>
</dbReference>